<sequence>MFDEILDFNSDRELDQVEIQKLTKMTTKVEKWIKRYKSGDVKPNEAKKRRMGPPRLSRQAWLQRKVYDKDRELTNRLIALTGLHSDIITASENMQVVYYTPGGHYHAHHDSSDLDLNLPCEHTRHLYPKESHNNITATRLCRFITVLYYLDDTEEGGETAFPVADNDTYTMVDYQKDGRAVNPYDLSNYCKDANLIIKPRKGLAVMWYNHHINNTTGMLGEHNLFSLHGGCDVLKGEKWIANNWIALDENHDMQIKFHRKQLYGGNKARTGKSSSKEQVESGNENYVDTVKETKSNCNSRQEVVVSHPDATRVPL</sequence>
<dbReference type="GO" id="GO:0005506">
    <property type="term" value="F:iron ion binding"/>
    <property type="evidence" value="ECO:0007669"/>
    <property type="project" value="InterPro"/>
</dbReference>
<dbReference type="SMART" id="SM00702">
    <property type="entry name" value="P4Hc"/>
    <property type="match status" value="1"/>
</dbReference>
<dbReference type="PANTHER" id="PTHR10869:SF246">
    <property type="entry name" value="TRANSMEMBRANE PROLYL 4-HYDROXYLASE"/>
    <property type="match status" value="1"/>
</dbReference>
<dbReference type="STRING" id="307972.A0A2G8LCK8"/>
<dbReference type="InterPro" id="IPR044862">
    <property type="entry name" value="Pro_4_hyd_alph_FE2OG_OXY"/>
</dbReference>
<dbReference type="InterPro" id="IPR005123">
    <property type="entry name" value="Oxoglu/Fe-dep_dioxygenase_dom"/>
</dbReference>
<dbReference type="Pfam" id="PF13640">
    <property type="entry name" value="2OG-FeII_Oxy_3"/>
    <property type="match status" value="1"/>
</dbReference>
<dbReference type="GO" id="GO:0031418">
    <property type="term" value="F:L-ascorbic acid binding"/>
    <property type="evidence" value="ECO:0007669"/>
    <property type="project" value="UniProtKB-KW"/>
</dbReference>
<dbReference type="PROSITE" id="PS51471">
    <property type="entry name" value="FE2OG_OXY"/>
    <property type="match status" value="1"/>
</dbReference>
<evidence type="ECO:0000256" key="3">
    <source>
        <dbReference type="ARBA" id="ARBA00022896"/>
    </source>
</evidence>
<evidence type="ECO:0000256" key="1">
    <source>
        <dbReference type="ARBA" id="ARBA00001961"/>
    </source>
</evidence>
<keyword evidence="5" id="KW-0560">Oxidoreductase</keyword>
<evidence type="ECO:0000256" key="5">
    <source>
        <dbReference type="ARBA" id="ARBA00023002"/>
    </source>
</evidence>
<comment type="cofactor">
    <cofactor evidence="1">
        <name>L-ascorbate</name>
        <dbReference type="ChEBI" id="CHEBI:38290"/>
    </cofactor>
</comment>
<accession>A0A2G8LCK8</accession>
<dbReference type="InterPro" id="IPR006620">
    <property type="entry name" value="Pro_4_hyd_alph"/>
</dbReference>
<evidence type="ECO:0000313" key="8">
    <source>
        <dbReference type="EMBL" id="PIK57984.1"/>
    </source>
</evidence>
<dbReference type="Gene3D" id="2.60.120.620">
    <property type="entry name" value="q2cbj1_9rhob like domain"/>
    <property type="match status" value="1"/>
</dbReference>
<evidence type="ECO:0000256" key="4">
    <source>
        <dbReference type="ARBA" id="ARBA00022964"/>
    </source>
</evidence>
<evidence type="ECO:0000259" key="7">
    <source>
        <dbReference type="PROSITE" id="PS51471"/>
    </source>
</evidence>
<dbReference type="GO" id="GO:0004656">
    <property type="term" value="F:procollagen-proline 4-dioxygenase activity"/>
    <property type="evidence" value="ECO:0007669"/>
    <property type="project" value="TreeGrafter"/>
</dbReference>
<evidence type="ECO:0000256" key="6">
    <source>
        <dbReference type="ARBA" id="ARBA00023004"/>
    </source>
</evidence>
<evidence type="ECO:0000256" key="2">
    <source>
        <dbReference type="ARBA" id="ARBA00022723"/>
    </source>
</evidence>
<dbReference type="EMBL" id="MRZV01000126">
    <property type="protein sequence ID" value="PIK57984.1"/>
    <property type="molecule type" value="Genomic_DNA"/>
</dbReference>
<dbReference type="Proteomes" id="UP000230750">
    <property type="component" value="Unassembled WGS sequence"/>
</dbReference>
<dbReference type="InterPro" id="IPR045054">
    <property type="entry name" value="P4HA-like"/>
</dbReference>
<keyword evidence="2" id="KW-0479">Metal-binding</keyword>
<keyword evidence="4" id="KW-0223">Dioxygenase</keyword>
<dbReference type="PANTHER" id="PTHR10869">
    <property type="entry name" value="PROLYL 4-HYDROXYLASE ALPHA SUBUNIT"/>
    <property type="match status" value="1"/>
</dbReference>
<keyword evidence="6" id="KW-0408">Iron</keyword>
<dbReference type="AlphaFoldDB" id="A0A2G8LCK8"/>
<dbReference type="OrthoDB" id="420380at2759"/>
<keyword evidence="9" id="KW-1185">Reference proteome</keyword>
<keyword evidence="8" id="KW-0812">Transmembrane</keyword>
<name>A0A2G8LCK8_STIJA</name>
<proteinExistence type="predicted"/>
<evidence type="ECO:0000313" key="9">
    <source>
        <dbReference type="Proteomes" id="UP000230750"/>
    </source>
</evidence>
<protein>
    <submittedName>
        <fullName evidence="8">Putative transmembrane prolyl 4-hydroxylase</fullName>
    </submittedName>
</protein>
<reference evidence="8 9" key="1">
    <citation type="journal article" date="2017" name="PLoS Biol.">
        <title>The sea cucumber genome provides insights into morphological evolution and visceral regeneration.</title>
        <authorList>
            <person name="Zhang X."/>
            <person name="Sun L."/>
            <person name="Yuan J."/>
            <person name="Sun Y."/>
            <person name="Gao Y."/>
            <person name="Zhang L."/>
            <person name="Li S."/>
            <person name="Dai H."/>
            <person name="Hamel J.F."/>
            <person name="Liu C."/>
            <person name="Yu Y."/>
            <person name="Liu S."/>
            <person name="Lin W."/>
            <person name="Guo K."/>
            <person name="Jin S."/>
            <person name="Xu P."/>
            <person name="Storey K.B."/>
            <person name="Huan P."/>
            <person name="Zhang T."/>
            <person name="Zhou Y."/>
            <person name="Zhang J."/>
            <person name="Lin C."/>
            <person name="Li X."/>
            <person name="Xing L."/>
            <person name="Huo D."/>
            <person name="Sun M."/>
            <person name="Wang L."/>
            <person name="Mercier A."/>
            <person name="Li F."/>
            <person name="Yang H."/>
            <person name="Xiang J."/>
        </authorList>
    </citation>
    <scope>NUCLEOTIDE SEQUENCE [LARGE SCALE GENOMIC DNA]</scope>
    <source>
        <strain evidence="8">Shaxun</strain>
        <tissue evidence="8">Muscle</tissue>
    </source>
</reference>
<keyword evidence="3" id="KW-0847">Vitamin C</keyword>
<dbReference type="GO" id="GO:0005783">
    <property type="term" value="C:endoplasmic reticulum"/>
    <property type="evidence" value="ECO:0007669"/>
    <property type="project" value="TreeGrafter"/>
</dbReference>
<feature type="domain" description="Fe2OG dioxygenase" evidence="7">
    <location>
        <begin position="90"/>
        <end position="247"/>
    </location>
</feature>
<gene>
    <name evidence="8" type="ORF">BSL78_05072</name>
</gene>
<comment type="caution">
    <text evidence="8">The sequence shown here is derived from an EMBL/GenBank/DDBJ whole genome shotgun (WGS) entry which is preliminary data.</text>
</comment>
<organism evidence="8 9">
    <name type="scientific">Stichopus japonicus</name>
    <name type="common">Sea cucumber</name>
    <dbReference type="NCBI Taxonomy" id="307972"/>
    <lineage>
        <taxon>Eukaryota</taxon>
        <taxon>Metazoa</taxon>
        <taxon>Echinodermata</taxon>
        <taxon>Eleutherozoa</taxon>
        <taxon>Echinozoa</taxon>
        <taxon>Holothuroidea</taxon>
        <taxon>Aspidochirotacea</taxon>
        <taxon>Aspidochirotida</taxon>
        <taxon>Stichopodidae</taxon>
        <taxon>Apostichopus</taxon>
    </lineage>
</organism>
<keyword evidence="8" id="KW-0472">Membrane</keyword>